<dbReference type="InterPro" id="IPR002850">
    <property type="entry name" value="PIN_toxin-like"/>
</dbReference>
<name>A0ABW6ILF2_9CYAN</name>
<feature type="domain" description="PIN" evidence="1">
    <location>
        <begin position="5"/>
        <end position="118"/>
    </location>
</feature>
<accession>A0ABW6ILF2</accession>
<dbReference type="SMART" id="SM00670">
    <property type="entry name" value="PINc"/>
    <property type="match status" value="1"/>
</dbReference>
<comment type="caution">
    <text evidence="2">The sequence shown here is derived from an EMBL/GenBank/DDBJ whole genome shotgun (WGS) entry which is preliminary data.</text>
</comment>
<keyword evidence="3" id="KW-1185">Reference proteome</keyword>
<dbReference type="SUPFAM" id="SSF88723">
    <property type="entry name" value="PIN domain-like"/>
    <property type="match status" value="1"/>
</dbReference>
<evidence type="ECO:0000313" key="3">
    <source>
        <dbReference type="Proteomes" id="UP001600165"/>
    </source>
</evidence>
<dbReference type="PANTHER" id="PTHR34610:SF4">
    <property type="entry name" value="SLL8027 PROTEIN"/>
    <property type="match status" value="1"/>
</dbReference>
<protein>
    <submittedName>
        <fullName evidence="2">Toxin-antitoxin system toxin component, PIN family</fullName>
    </submittedName>
</protein>
<dbReference type="PANTHER" id="PTHR34610">
    <property type="entry name" value="SSL7007 PROTEIN"/>
    <property type="match status" value="1"/>
</dbReference>
<dbReference type="Proteomes" id="UP001600165">
    <property type="component" value="Unassembled WGS sequence"/>
</dbReference>
<dbReference type="InterPro" id="IPR029060">
    <property type="entry name" value="PIN-like_dom_sf"/>
</dbReference>
<evidence type="ECO:0000313" key="2">
    <source>
        <dbReference type="EMBL" id="MFE4108400.1"/>
    </source>
</evidence>
<dbReference type="EMBL" id="JBHZOL010000109">
    <property type="protein sequence ID" value="MFE4108400.1"/>
    <property type="molecule type" value="Genomic_DNA"/>
</dbReference>
<organism evidence="2 3">
    <name type="scientific">Almyronema epifaneia S1</name>
    <dbReference type="NCBI Taxonomy" id="2991925"/>
    <lineage>
        <taxon>Bacteria</taxon>
        <taxon>Bacillati</taxon>
        <taxon>Cyanobacteriota</taxon>
        <taxon>Cyanophyceae</taxon>
        <taxon>Nodosilineales</taxon>
        <taxon>Nodosilineaceae</taxon>
        <taxon>Almyronema</taxon>
        <taxon>Almyronema epifaneia</taxon>
    </lineage>
</organism>
<sequence>MMAKLRCVLDTNVWVSALLLKNSLPFRVVERTLAAGIVLRSAATALELMQVLSRKKFDKYVTAAERQIFLSKFLLESELVEIQEAIAVCRDPKDNKFLELGVNGRADFIVTGDEDLLCLHPFRNIQIVIPQAFLLLTDGEGSP</sequence>
<dbReference type="InterPro" id="IPR002716">
    <property type="entry name" value="PIN_dom"/>
</dbReference>
<evidence type="ECO:0000259" key="1">
    <source>
        <dbReference type="SMART" id="SM00670"/>
    </source>
</evidence>
<reference evidence="2 3" key="1">
    <citation type="submission" date="2024-10" db="EMBL/GenBank/DDBJ databases">
        <authorList>
            <person name="Ratan Roy A."/>
            <person name="Morales Sandoval P.H."/>
            <person name="De Los Santos Villalobos S."/>
            <person name="Chakraborty S."/>
            <person name="Mukherjee J."/>
        </authorList>
    </citation>
    <scope>NUCLEOTIDE SEQUENCE [LARGE SCALE GENOMIC DNA]</scope>
    <source>
        <strain evidence="2 3">S1</strain>
    </source>
</reference>
<dbReference type="Pfam" id="PF13470">
    <property type="entry name" value="PIN_3"/>
    <property type="match status" value="1"/>
</dbReference>
<dbReference type="RefSeq" id="WP_377968031.1">
    <property type="nucleotide sequence ID" value="NZ_JBHZOL010000109.1"/>
</dbReference>
<gene>
    <name evidence="2" type="ORF">ACFVKH_19135</name>
</gene>
<proteinExistence type="predicted"/>
<dbReference type="NCBIfam" id="TIGR00305">
    <property type="entry name" value="putative toxin-antitoxin system toxin component, PIN family"/>
    <property type="match status" value="1"/>
</dbReference>